<dbReference type="PANTHER" id="PTHR45843">
    <property type="entry name" value="PEPTIDYL-PROLYL CIS-TRANS ISOMERASE-LIKE 4"/>
    <property type="match status" value="1"/>
</dbReference>
<proteinExistence type="inferred from homology"/>
<evidence type="ECO:0000259" key="13">
    <source>
        <dbReference type="PROSITE" id="PS50102"/>
    </source>
</evidence>
<dbReference type="GO" id="GO:0003755">
    <property type="term" value="F:peptidyl-prolyl cis-trans isomerase activity"/>
    <property type="evidence" value="ECO:0007669"/>
    <property type="project" value="UniProtKB-UniRule"/>
</dbReference>
<feature type="region of interest" description="Disordered" evidence="11">
    <location>
        <begin position="381"/>
        <end position="487"/>
    </location>
</feature>
<dbReference type="OrthoDB" id="2083at2759"/>
<dbReference type="SUPFAM" id="SSF50891">
    <property type="entry name" value="Cyclophilin-like"/>
    <property type="match status" value="1"/>
</dbReference>
<dbReference type="GO" id="GO:0005634">
    <property type="term" value="C:nucleus"/>
    <property type="evidence" value="ECO:0007669"/>
    <property type="project" value="UniProtKB-SubCell"/>
</dbReference>
<keyword evidence="6 10" id="KW-0697">Rotamase</keyword>
<dbReference type="CDD" id="cd12235">
    <property type="entry name" value="RRM_PPIL4"/>
    <property type="match status" value="1"/>
</dbReference>
<evidence type="ECO:0000256" key="7">
    <source>
        <dbReference type="ARBA" id="ARBA00023235"/>
    </source>
</evidence>
<comment type="subcellular location">
    <subcellularLocation>
        <location evidence="3 10">Nucleus</location>
    </subcellularLocation>
</comment>
<protein>
    <recommendedName>
        <fullName evidence="10">Peptidyl-prolyl cis-trans isomerase</fullName>
        <shortName evidence="10">PPIase</shortName>
        <ecNumber evidence="10">5.2.1.8</ecNumber>
    </recommendedName>
</protein>
<evidence type="ECO:0000256" key="1">
    <source>
        <dbReference type="ARBA" id="ARBA00000971"/>
    </source>
</evidence>
<feature type="domain" description="PPIase cyclophilin-type" evidence="12">
    <location>
        <begin position="6"/>
        <end position="173"/>
    </location>
</feature>
<dbReference type="InterPro" id="IPR035542">
    <property type="entry name" value="CRIP"/>
</dbReference>
<dbReference type="GO" id="GO:0003723">
    <property type="term" value="F:RNA binding"/>
    <property type="evidence" value="ECO:0007669"/>
    <property type="project" value="UniProtKB-UniRule"/>
</dbReference>
<feature type="domain" description="RRM" evidence="13">
    <location>
        <begin position="250"/>
        <end position="328"/>
    </location>
</feature>
<comment type="similarity">
    <text evidence="4 10">Belongs to the cyclophilin-type PPIase family. PPIL4 subfamily.</text>
</comment>
<dbReference type="Gene3D" id="2.40.100.10">
    <property type="entry name" value="Cyclophilin-like"/>
    <property type="match status" value="1"/>
</dbReference>
<dbReference type="InterPro" id="IPR035979">
    <property type="entry name" value="RBD_domain_sf"/>
</dbReference>
<dbReference type="FunFam" id="3.30.70.330:FF:000287">
    <property type="entry name" value="Peptidyl-prolyl cis-trans isomerase"/>
    <property type="match status" value="1"/>
</dbReference>
<evidence type="ECO:0000256" key="6">
    <source>
        <dbReference type="ARBA" id="ARBA00023110"/>
    </source>
</evidence>
<accession>A0A6G1KL45</accession>
<evidence type="ECO:0000313" key="15">
    <source>
        <dbReference type="Proteomes" id="UP000799428"/>
    </source>
</evidence>
<dbReference type="SMART" id="SM00360">
    <property type="entry name" value="RRM"/>
    <property type="match status" value="1"/>
</dbReference>
<dbReference type="InterPro" id="IPR035538">
    <property type="entry name" value="Cyclophilin_PPIL4"/>
</dbReference>
<comment type="function">
    <text evidence="2 10">PPIases accelerate the folding of proteins. It catalyzes the cis-trans isomerization of proline imidic peptide bonds in oligopeptides.</text>
</comment>
<dbReference type="FunFam" id="2.40.100.10:FF:000015">
    <property type="entry name" value="Peptidyl-prolyl cis-trans isomerase"/>
    <property type="match status" value="1"/>
</dbReference>
<dbReference type="SUPFAM" id="SSF54928">
    <property type="entry name" value="RNA-binding domain, RBD"/>
    <property type="match status" value="1"/>
</dbReference>
<dbReference type="PROSITE" id="PS50072">
    <property type="entry name" value="CSA_PPIASE_2"/>
    <property type="match status" value="1"/>
</dbReference>
<evidence type="ECO:0000256" key="2">
    <source>
        <dbReference type="ARBA" id="ARBA00002388"/>
    </source>
</evidence>
<feature type="compositionally biased region" description="Basic and acidic residues" evidence="11">
    <location>
        <begin position="443"/>
        <end position="481"/>
    </location>
</feature>
<evidence type="ECO:0000313" key="14">
    <source>
        <dbReference type="EMBL" id="KAF2713616.1"/>
    </source>
</evidence>
<evidence type="ECO:0000256" key="11">
    <source>
        <dbReference type="SAM" id="MobiDB-lite"/>
    </source>
</evidence>
<keyword evidence="15" id="KW-1185">Reference proteome</keyword>
<dbReference type="Gene3D" id="3.30.70.330">
    <property type="match status" value="1"/>
</dbReference>
<gene>
    <name evidence="14" type="ORF">K504DRAFT_479328</name>
</gene>
<keyword evidence="7 10" id="KW-0413">Isomerase</keyword>
<feature type="compositionally biased region" description="Polar residues" evidence="11">
    <location>
        <begin position="385"/>
        <end position="404"/>
    </location>
</feature>
<dbReference type="AlphaFoldDB" id="A0A6G1KL45"/>
<evidence type="ECO:0000256" key="5">
    <source>
        <dbReference type="ARBA" id="ARBA00022884"/>
    </source>
</evidence>
<dbReference type="EMBL" id="MU005765">
    <property type="protein sequence ID" value="KAF2713616.1"/>
    <property type="molecule type" value="Genomic_DNA"/>
</dbReference>
<name>A0A6G1KL45_9PLEO</name>
<dbReference type="Pfam" id="PF00076">
    <property type="entry name" value="RRM_1"/>
    <property type="match status" value="1"/>
</dbReference>
<evidence type="ECO:0000256" key="4">
    <source>
        <dbReference type="ARBA" id="ARBA00010739"/>
    </source>
</evidence>
<evidence type="ECO:0000256" key="9">
    <source>
        <dbReference type="PROSITE-ProRule" id="PRU00176"/>
    </source>
</evidence>
<evidence type="ECO:0000256" key="10">
    <source>
        <dbReference type="RuleBase" id="RU365081"/>
    </source>
</evidence>
<dbReference type="InterPro" id="IPR012677">
    <property type="entry name" value="Nucleotide-bd_a/b_plait_sf"/>
</dbReference>
<dbReference type="InterPro" id="IPR002130">
    <property type="entry name" value="Cyclophilin-type_PPIase_dom"/>
</dbReference>
<dbReference type="PROSITE" id="PS50102">
    <property type="entry name" value="RRM"/>
    <property type="match status" value="1"/>
</dbReference>
<keyword evidence="8 10" id="KW-0539">Nucleus</keyword>
<comment type="catalytic activity">
    <reaction evidence="1 10">
        <text>[protein]-peptidylproline (omega=180) = [protein]-peptidylproline (omega=0)</text>
        <dbReference type="Rhea" id="RHEA:16237"/>
        <dbReference type="Rhea" id="RHEA-COMP:10747"/>
        <dbReference type="Rhea" id="RHEA-COMP:10748"/>
        <dbReference type="ChEBI" id="CHEBI:83833"/>
        <dbReference type="ChEBI" id="CHEBI:83834"/>
        <dbReference type="EC" id="5.2.1.8"/>
    </reaction>
</comment>
<dbReference type="InterPro" id="IPR000504">
    <property type="entry name" value="RRM_dom"/>
</dbReference>
<reference evidence="14" key="1">
    <citation type="journal article" date="2020" name="Stud. Mycol.">
        <title>101 Dothideomycetes genomes: a test case for predicting lifestyles and emergence of pathogens.</title>
        <authorList>
            <person name="Haridas S."/>
            <person name="Albert R."/>
            <person name="Binder M."/>
            <person name="Bloem J."/>
            <person name="Labutti K."/>
            <person name="Salamov A."/>
            <person name="Andreopoulos B."/>
            <person name="Baker S."/>
            <person name="Barry K."/>
            <person name="Bills G."/>
            <person name="Bluhm B."/>
            <person name="Cannon C."/>
            <person name="Castanera R."/>
            <person name="Culley D."/>
            <person name="Daum C."/>
            <person name="Ezra D."/>
            <person name="Gonzalez J."/>
            <person name="Henrissat B."/>
            <person name="Kuo A."/>
            <person name="Liang C."/>
            <person name="Lipzen A."/>
            <person name="Lutzoni F."/>
            <person name="Magnuson J."/>
            <person name="Mondo S."/>
            <person name="Nolan M."/>
            <person name="Ohm R."/>
            <person name="Pangilinan J."/>
            <person name="Park H.-J."/>
            <person name="Ramirez L."/>
            <person name="Alfaro M."/>
            <person name="Sun H."/>
            <person name="Tritt A."/>
            <person name="Yoshinaga Y."/>
            <person name="Zwiers L.-H."/>
            <person name="Turgeon B."/>
            <person name="Goodwin S."/>
            <person name="Spatafora J."/>
            <person name="Crous P."/>
            <person name="Grigoriev I."/>
        </authorList>
    </citation>
    <scope>NUCLEOTIDE SEQUENCE</scope>
    <source>
        <strain evidence="14">CBS 279.74</strain>
    </source>
</reference>
<feature type="compositionally biased region" description="Basic residues" evidence="11">
    <location>
        <begin position="433"/>
        <end position="442"/>
    </location>
</feature>
<dbReference type="EC" id="5.2.1.8" evidence="10"/>
<dbReference type="PRINTS" id="PR00153">
    <property type="entry name" value="CSAPPISMRASE"/>
</dbReference>
<dbReference type="Pfam" id="PF00160">
    <property type="entry name" value="Pro_isomerase"/>
    <property type="match status" value="1"/>
</dbReference>
<dbReference type="Proteomes" id="UP000799428">
    <property type="component" value="Unassembled WGS sequence"/>
</dbReference>
<sequence length="487" mass="55482">MSVLVETSLGDITIDLRVDEAPKCCENFLKLCKIKYYNFSPVHNVQPNFSFQTGDPIGPGSKDSDGGRSIWGELNPAQTAKKAFQPEFQPKLKHEVMGTVSMATAPAPDDPDQRYAGSQFIITLGPKVDFLDGKAAIFGNVVEGFDTLEKINAAYIDDTGRPLKDIRILHTVVLDDPYEDPEGLVEPPESPIPSAAQLATVRVAHDEVLVEENDPEALERVRREREARAQALTLEMVGDLPFAEVAPPENVLFVCKLNPVTQDEDLELIFSRFGKILSCEIIKDKRTGDSLQYAFIEYSDQKECEAAYLKMDGVLIDDHRIHVDFSQSVSKIADDWRDVTNKKRRSRGGFGGIDNLEKKKQYRGDSGFNRVSDSVVNNLIIDRGNSPSENRAPSRPALSSSHGNATGRGRPEPRRDEARRRERIDTYHDDRFKRVRSRSPRRDRRDREPDGSYKPRRDRSRDRYHDDRSRQDRSRDRNRRDDRRRRD</sequence>
<dbReference type="InterPro" id="IPR029000">
    <property type="entry name" value="Cyclophilin-like_dom_sf"/>
</dbReference>
<dbReference type="CDD" id="cd01921">
    <property type="entry name" value="cyclophilin_RRM"/>
    <property type="match status" value="1"/>
</dbReference>
<evidence type="ECO:0000259" key="12">
    <source>
        <dbReference type="PROSITE" id="PS50072"/>
    </source>
</evidence>
<evidence type="ECO:0000256" key="3">
    <source>
        <dbReference type="ARBA" id="ARBA00004123"/>
    </source>
</evidence>
<keyword evidence="5 9" id="KW-0694">RNA-binding</keyword>
<feature type="compositionally biased region" description="Basic and acidic residues" evidence="11">
    <location>
        <begin position="409"/>
        <end position="432"/>
    </location>
</feature>
<evidence type="ECO:0000256" key="8">
    <source>
        <dbReference type="ARBA" id="ARBA00023242"/>
    </source>
</evidence>
<dbReference type="PANTHER" id="PTHR45843:SF1">
    <property type="entry name" value="PEPTIDYL-PROLYL CIS-TRANS ISOMERASE-LIKE 4"/>
    <property type="match status" value="1"/>
</dbReference>
<organism evidence="14 15">
    <name type="scientific">Pleomassaria siparia CBS 279.74</name>
    <dbReference type="NCBI Taxonomy" id="1314801"/>
    <lineage>
        <taxon>Eukaryota</taxon>
        <taxon>Fungi</taxon>
        <taxon>Dikarya</taxon>
        <taxon>Ascomycota</taxon>
        <taxon>Pezizomycotina</taxon>
        <taxon>Dothideomycetes</taxon>
        <taxon>Pleosporomycetidae</taxon>
        <taxon>Pleosporales</taxon>
        <taxon>Pleomassariaceae</taxon>
        <taxon>Pleomassaria</taxon>
    </lineage>
</organism>